<dbReference type="InterPro" id="IPR013324">
    <property type="entry name" value="RNA_pol_sigma_r3/r4-like"/>
</dbReference>
<proteinExistence type="predicted"/>
<dbReference type="EMBL" id="NKHG01000234">
    <property type="protein sequence ID" value="PCK15277.1"/>
    <property type="molecule type" value="Genomic_DNA"/>
</dbReference>
<reference evidence="1 2" key="1">
    <citation type="submission" date="2017-06" db="EMBL/GenBank/DDBJ databases">
        <title>Draft Genome Sequence of Bacillus sp Strain 36R Isolated from saline sediment at Atanasia, Sonora, Mexico.</title>
        <authorList>
            <person name="Sanchez Diaz R."/>
            <person name="Quiroz Macias M.E."/>
            <person name="Ibarra Gamez J.C."/>
            <person name="Enciso Ibarra J."/>
            <person name="Gomez Gil B."/>
            <person name="Galaviz Silva L."/>
        </authorList>
    </citation>
    <scope>NUCLEOTIDE SEQUENCE [LARGE SCALE GENOMIC DNA]</scope>
    <source>
        <strain evidence="1 2">36R_ATNSAL</strain>
    </source>
</reference>
<dbReference type="OrthoDB" id="2083683at2"/>
<evidence type="ECO:0000313" key="2">
    <source>
        <dbReference type="Proteomes" id="UP000228754"/>
    </source>
</evidence>
<organism evidence="1 2">
    <name type="scientific">Bacillus pumilus</name>
    <name type="common">Bacillus mesentericus</name>
    <dbReference type="NCBI Taxonomy" id="1408"/>
    <lineage>
        <taxon>Bacteria</taxon>
        <taxon>Bacillati</taxon>
        <taxon>Bacillota</taxon>
        <taxon>Bacilli</taxon>
        <taxon>Bacillales</taxon>
        <taxon>Bacillaceae</taxon>
        <taxon>Bacillus</taxon>
    </lineage>
</organism>
<dbReference type="InterPro" id="IPR036388">
    <property type="entry name" value="WH-like_DNA-bd_sf"/>
</dbReference>
<dbReference type="Gene3D" id="1.10.10.10">
    <property type="entry name" value="Winged helix-like DNA-binding domain superfamily/Winged helix DNA-binding domain"/>
    <property type="match status" value="1"/>
</dbReference>
<name>A0A2A5IE79_BACPU</name>
<dbReference type="Proteomes" id="UP000228754">
    <property type="component" value="Unassembled WGS sequence"/>
</dbReference>
<evidence type="ECO:0000313" key="1">
    <source>
        <dbReference type="EMBL" id="PCK15277.1"/>
    </source>
</evidence>
<feature type="non-terminal residue" evidence="1">
    <location>
        <position position="1"/>
    </location>
</feature>
<gene>
    <name evidence="1" type="ORF">CEY02_20870</name>
</gene>
<comment type="caution">
    <text evidence="1">The sequence shown here is derived from an EMBL/GenBank/DDBJ whole genome shotgun (WGS) entry which is preliminary data.</text>
</comment>
<sequence length="59" mass="6439">KEKEIYITVVGHNLSFSKCAALHGVAKGTIQKNIERARKKIAQKVAELKSGERGYANVG</sequence>
<dbReference type="AlphaFoldDB" id="A0A2A5IE79"/>
<protein>
    <recommendedName>
        <fullName evidence="3">RNA polymerase subunit sigma-70</fullName>
    </recommendedName>
</protein>
<dbReference type="SUPFAM" id="SSF88659">
    <property type="entry name" value="Sigma3 and sigma4 domains of RNA polymerase sigma factors"/>
    <property type="match status" value="1"/>
</dbReference>
<accession>A0A2A5IE79</accession>
<evidence type="ECO:0008006" key="3">
    <source>
        <dbReference type="Google" id="ProtNLM"/>
    </source>
</evidence>